<dbReference type="NCBIfam" id="TIGR00134">
    <property type="entry name" value="gatE_arch"/>
    <property type="match status" value="1"/>
</dbReference>
<name>A0A075MZV0_9ARCH</name>
<dbReference type="PANTHER" id="PTHR11659:SF2">
    <property type="entry name" value="GLUTAMYL-TRNA(GLN) AMIDOTRANSFERASE SUBUNIT E"/>
    <property type="match status" value="1"/>
</dbReference>
<dbReference type="eggNOG" id="arCOG01719">
    <property type="taxonomic scope" value="Archaea"/>
</dbReference>
<dbReference type="RefSeq" id="WP_148701280.1">
    <property type="nucleotide sequence ID" value="NZ_CP007174.1"/>
</dbReference>
<reference evidence="8 9" key="1">
    <citation type="journal article" date="2014" name="PLoS ONE">
        <title>Genome Sequence of Candidatus Nitrososphaera evergladensis from Group I.1b Enriched from Everglades Soil Reveals Novel Genomic Features of the Ammonia-Oxidizing Archaea.</title>
        <authorList>
            <person name="Zhalnina K.V."/>
            <person name="Dias R."/>
            <person name="Leonard M.T."/>
            <person name="Dorr de Quadros P."/>
            <person name="Camargo F.A."/>
            <person name="Drew J.C."/>
            <person name="Farmerie W.G."/>
            <person name="Daroub S.H."/>
            <person name="Triplett E.W."/>
        </authorList>
    </citation>
    <scope>NUCLEOTIDE SEQUENCE [LARGE SCALE GENOMIC DNA]</scope>
    <source>
        <strain evidence="8 9">SR1</strain>
    </source>
</reference>
<dbReference type="PROSITE" id="PS01234">
    <property type="entry name" value="GATB"/>
    <property type="match status" value="1"/>
</dbReference>
<proteinExistence type="inferred from homology"/>
<evidence type="ECO:0000256" key="1">
    <source>
        <dbReference type="ARBA" id="ARBA00022598"/>
    </source>
</evidence>
<dbReference type="EMBL" id="CP007174">
    <property type="protein sequence ID" value="AIF84764.1"/>
    <property type="molecule type" value="Genomic_DNA"/>
</dbReference>
<organism evidence="8 9">
    <name type="scientific">Candidatus Nitrososphaera evergladensis SR1</name>
    <dbReference type="NCBI Taxonomy" id="1459636"/>
    <lineage>
        <taxon>Archaea</taxon>
        <taxon>Nitrososphaerota</taxon>
        <taxon>Nitrososphaeria</taxon>
        <taxon>Nitrososphaerales</taxon>
        <taxon>Nitrososphaeraceae</taxon>
        <taxon>Nitrososphaera</taxon>
    </lineage>
</organism>
<dbReference type="KEGG" id="nev:NTE_02722"/>
<comment type="catalytic activity">
    <reaction evidence="5 6">
        <text>L-glutamyl-tRNA(Gln) + L-glutamine + ATP + H2O = L-glutaminyl-tRNA(Gln) + L-glutamate + ADP + phosphate + H(+)</text>
        <dbReference type="Rhea" id="RHEA:17521"/>
        <dbReference type="Rhea" id="RHEA-COMP:9681"/>
        <dbReference type="Rhea" id="RHEA-COMP:9684"/>
        <dbReference type="ChEBI" id="CHEBI:15377"/>
        <dbReference type="ChEBI" id="CHEBI:15378"/>
        <dbReference type="ChEBI" id="CHEBI:29985"/>
        <dbReference type="ChEBI" id="CHEBI:30616"/>
        <dbReference type="ChEBI" id="CHEBI:43474"/>
        <dbReference type="ChEBI" id="CHEBI:58359"/>
        <dbReference type="ChEBI" id="CHEBI:78520"/>
        <dbReference type="ChEBI" id="CHEBI:78521"/>
        <dbReference type="ChEBI" id="CHEBI:456216"/>
    </reaction>
</comment>
<evidence type="ECO:0000259" key="7">
    <source>
        <dbReference type="SMART" id="SM00845"/>
    </source>
</evidence>
<dbReference type="HAMAP" id="MF_00588">
    <property type="entry name" value="GatE"/>
    <property type="match status" value="1"/>
</dbReference>
<keyword evidence="3 6" id="KW-0067">ATP-binding</keyword>
<keyword evidence="2 6" id="KW-0547">Nucleotide-binding</keyword>
<dbReference type="PANTHER" id="PTHR11659">
    <property type="entry name" value="GLUTAMYL-TRNA GLN AMIDOTRANSFERASE SUBUNIT B MITOCHONDRIAL AND PROKARYOTIC PET112-RELATED"/>
    <property type="match status" value="1"/>
</dbReference>
<comment type="similarity">
    <text evidence="6">Belongs to the GatB/GatE family. GatE subfamily.</text>
</comment>
<feature type="domain" description="Asn/Gln amidotransferase" evidence="7">
    <location>
        <begin position="485"/>
        <end position="627"/>
    </location>
</feature>
<dbReference type="SUPFAM" id="SSF55261">
    <property type="entry name" value="GAD domain-like"/>
    <property type="match status" value="1"/>
</dbReference>
<evidence type="ECO:0000256" key="6">
    <source>
        <dbReference type="HAMAP-Rule" id="MF_00588"/>
    </source>
</evidence>
<evidence type="ECO:0000256" key="4">
    <source>
        <dbReference type="ARBA" id="ARBA00022917"/>
    </source>
</evidence>
<dbReference type="InterPro" id="IPR029351">
    <property type="entry name" value="GAD_dom"/>
</dbReference>
<dbReference type="InterPro" id="IPR042114">
    <property type="entry name" value="GatB_C_1"/>
</dbReference>
<dbReference type="Gene3D" id="3.30.1360.30">
    <property type="entry name" value="GAD-like domain"/>
    <property type="match status" value="1"/>
</dbReference>
<dbReference type="Pfam" id="PF02934">
    <property type="entry name" value="GatB_N"/>
    <property type="match status" value="1"/>
</dbReference>
<dbReference type="InterPro" id="IPR017958">
    <property type="entry name" value="Gln-tRNA_amidoTrfase_suB_CS"/>
</dbReference>
<keyword evidence="4 6" id="KW-0648">Protein biosynthesis</keyword>
<dbReference type="EC" id="6.3.5.-" evidence="6"/>
<dbReference type="InterPro" id="IPR003789">
    <property type="entry name" value="Asn/Gln_tRNA_amidoTrase-B-like"/>
</dbReference>
<dbReference type="OrthoDB" id="7316at2157"/>
<protein>
    <recommendedName>
        <fullName evidence="6">Glutamyl-tRNA(Gln) amidotransferase subunit E</fullName>
        <shortName evidence="6">Glu-ADT subunit E</shortName>
        <ecNumber evidence="6">6.3.5.-</ecNumber>
    </recommendedName>
</protein>
<dbReference type="NCBIfam" id="NF003107">
    <property type="entry name" value="PRK04028.1"/>
    <property type="match status" value="1"/>
</dbReference>
<dbReference type="Pfam" id="PF02637">
    <property type="entry name" value="GatB_Yqey"/>
    <property type="match status" value="1"/>
</dbReference>
<dbReference type="Pfam" id="PF02938">
    <property type="entry name" value="GAD"/>
    <property type="match status" value="1"/>
</dbReference>
<evidence type="ECO:0000313" key="9">
    <source>
        <dbReference type="Proteomes" id="UP000028194"/>
    </source>
</evidence>
<sequence>MTTDLSSLDLKVGFEIHQQLATKSKLFCNCSCAEAETYGRTFVRRLRPTQSELGAYDPAAMFEFSKMRLAEYHASAGTSCLVEADEEPPHEVNPEALETALVFALALHSRVMDEVHVMRKIVIDGSNTSGFQRTMLVASGGYLDVSGKKVGVQSICLEEDASKALGDDKQIKKYGLDRLGVPLVEIALEPVTGKPDEIMQVALTLGRLLRASKRVARGLGSIRQDVNVSILGGAVVEVKGVQQLDQLIKVIEHEATRQHGFVLIAEKLKENKIAKDGIGDRVEDVTDLLSKSQSKVVKKIFEGIRPVFRAIRVRGFAGMIGYEPYPGIRLGKELGELVRFYDLGGVFHSDELPNYGITKEEVESVRARLDLGGNDAFVIVGGPEEKVSFATDAIVRRLAAALDGVPAETRAATLDGRTVFSRPRPGAARMYPETDIPTIPVTGKMLDALSGKVPRPWDEVVDAIAKKYSMNKKLASQIFDSDYLSVFEQVVASTKVQPTFVASKLTEDITSLQRQGLDPAALTDQIIAEVFAKLDAGQIAKESVILIFEKLMKKEAGTVDDAVKALGVSSISDDELAFALDKVIGDNMAQVREKGMGALSMLMGRSMAILRGKADGQKINAMLKEKLEKMVGSGKK</sequence>
<accession>A0A075MZV0</accession>
<keyword evidence="8" id="KW-0808">Transferase</keyword>
<evidence type="ECO:0000256" key="3">
    <source>
        <dbReference type="ARBA" id="ARBA00022840"/>
    </source>
</evidence>
<dbReference type="HOGENOM" id="CLU_030702_0_0_2"/>
<dbReference type="GO" id="GO:0004812">
    <property type="term" value="F:aminoacyl-tRNA ligase activity"/>
    <property type="evidence" value="ECO:0007669"/>
    <property type="project" value="InterPro"/>
</dbReference>
<keyword evidence="9" id="KW-1185">Reference proteome</keyword>
<evidence type="ECO:0000256" key="2">
    <source>
        <dbReference type="ARBA" id="ARBA00022741"/>
    </source>
</evidence>
<dbReference type="GO" id="GO:0005737">
    <property type="term" value="C:cytoplasm"/>
    <property type="evidence" value="ECO:0007669"/>
    <property type="project" value="InterPro"/>
</dbReference>
<dbReference type="GO" id="GO:0050567">
    <property type="term" value="F:glutaminyl-tRNA synthase (glutamine-hydrolyzing) activity"/>
    <property type="evidence" value="ECO:0007669"/>
    <property type="project" value="UniProtKB-UniRule"/>
</dbReference>
<gene>
    <name evidence="6" type="primary">gatE</name>
    <name evidence="8" type="ORF">NTE_02722</name>
</gene>
<keyword evidence="1 6" id="KW-0436">Ligase</keyword>
<dbReference type="InterPro" id="IPR023168">
    <property type="entry name" value="GatB_Yqey_C_2"/>
</dbReference>
<dbReference type="GeneID" id="41598412"/>
<dbReference type="InterPro" id="IPR017959">
    <property type="entry name" value="Asn/Gln-tRNA_amidoTrfase_suB/E"/>
</dbReference>
<dbReference type="Gene3D" id="1.10.10.410">
    <property type="match status" value="1"/>
</dbReference>
<dbReference type="SMART" id="SM00845">
    <property type="entry name" value="GatB_Yqey"/>
    <property type="match status" value="1"/>
</dbReference>
<dbReference type="STRING" id="1459636.NTE_02722"/>
<dbReference type="InterPro" id="IPR014746">
    <property type="entry name" value="Gln_synth/guanido_kin_cat_dom"/>
</dbReference>
<dbReference type="InterPro" id="IPR018027">
    <property type="entry name" value="Asn/Gln_amidotransferase"/>
</dbReference>
<dbReference type="Proteomes" id="UP000028194">
    <property type="component" value="Chromosome"/>
</dbReference>
<dbReference type="InterPro" id="IPR004414">
    <property type="entry name" value="GatE"/>
</dbReference>
<evidence type="ECO:0000313" key="8">
    <source>
        <dbReference type="EMBL" id="AIF84764.1"/>
    </source>
</evidence>
<dbReference type="GO" id="GO:0005524">
    <property type="term" value="F:ATP binding"/>
    <property type="evidence" value="ECO:0007669"/>
    <property type="project" value="UniProtKB-KW"/>
</dbReference>
<dbReference type="SUPFAM" id="SSF55931">
    <property type="entry name" value="Glutamine synthetase/guanido kinase"/>
    <property type="match status" value="1"/>
</dbReference>
<dbReference type="Gene3D" id="1.10.150.380">
    <property type="entry name" value="GatB domain, N-terminal subdomain"/>
    <property type="match status" value="1"/>
</dbReference>
<dbReference type="GO" id="GO:0016740">
    <property type="term" value="F:transferase activity"/>
    <property type="evidence" value="ECO:0007669"/>
    <property type="project" value="UniProtKB-KW"/>
</dbReference>
<dbReference type="GO" id="GO:0006412">
    <property type="term" value="P:translation"/>
    <property type="evidence" value="ECO:0007669"/>
    <property type="project" value="UniProtKB-UniRule"/>
</dbReference>
<dbReference type="AlphaFoldDB" id="A0A075MZV0"/>
<dbReference type="GO" id="GO:0070681">
    <property type="term" value="P:glutaminyl-tRNAGln biosynthesis via transamidation"/>
    <property type="evidence" value="ECO:0007669"/>
    <property type="project" value="TreeGrafter"/>
</dbReference>
<dbReference type="SUPFAM" id="SSF89095">
    <property type="entry name" value="GatB/YqeY motif"/>
    <property type="match status" value="1"/>
</dbReference>
<dbReference type="InterPro" id="IPR004115">
    <property type="entry name" value="GAD-like_sf"/>
</dbReference>
<comment type="subunit">
    <text evidence="6">Heterodimer of GatD and GatE.</text>
</comment>
<comment type="function">
    <text evidence="6">Allows the formation of correctly charged Gln-tRNA(Gln) through the transamidation of misacylated Glu-tRNA(Gln) in organisms which lack glutaminyl-tRNA synthetase. The reaction takes place in the presence of glutamine and ATP through an activated gamma-phospho-Glu-tRNA(Gln). The GatDE system is specific for glutamate and does not act on aspartate.</text>
</comment>
<dbReference type="InterPro" id="IPR006075">
    <property type="entry name" value="Asn/Gln-tRNA_Trfase_suB/E_cat"/>
</dbReference>
<evidence type="ECO:0000256" key="5">
    <source>
        <dbReference type="ARBA" id="ARBA00047913"/>
    </source>
</evidence>